<dbReference type="AlphaFoldDB" id="A0A4R6EE73"/>
<sequence>MVSFQRFTLTILGLLASSSALAHSHGHQMTEAEQKAASGVFNDADVRDRPLSDWDGIWQSVYPLLQSGDLDPVFKQKAQKDGGKTAEQIKAYYAVGYKTNVGKIEIENNVMAFHDGDKTASCEYRYDGYKILHYASGKKGVRYLFECTDSKSAAPKFVQFSDHTIGPRQSQHFHIFSGNTSQATLLEEMDNWPTYYPEQLYTHQVVDEMLHH</sequence>
<evidence type="ECO:0000313" key="5">
    <source>
        <dbReference type="EMBL" id="TDN56545.1"/>
    </source>
</evidence>
<dbReference type="GO" id="GO:0008270">
    <property type="term" value="F:zinc ion binding"/>
    <property type="evidence" value="ECO:0007669"/>
    <property type="project" value="InterPro"/>
</dbReference>
<organism evidence="5 6">
    <name type="scientific">Scandinavium goeteborgense</name>
    <dbReference type="NCBI Taxonomy" id="1851514"/>
    <lineage>
        <taxon>Bacteria</taxon>
        <taxon>Pseudomonadati</taxon>
        <taxon>Pseudomonadota</taxon>
        <taxon>Gammaproteobacteria</taxon>
        <taxon>Enterobacterales</taxon>
        <taxon>Enterobacteriaceae</taxon>
        <taxon>Scandinavium</taxon>
    </lineage>
</organism>
<evidence type="ECO:0000256" key="1">
    <source>
        <dbReference type="ARBA" id="ARBA00022729"/>
    </source>
</evidence>
<comment type="caution">
    <text evidence="5">The sequence shown here is derived from an EMBL/GenBank/DDBJ whole genome shotgun (WGS) entry which is preliminary data.</text>
</comment>
<evidence type="ECO:0000256" key="2">
    <source>
        <dbReference type="ARBA" id="ARBA00022833"/>
    </source>
</evidence>
<gene>
    <name evidence="5" type="ORF">EC847_11050</name>
</gene>
<keyword evidence="1 3" id="KW-0732">Signal</keyword>
<dbReference type="OrthoDB" id="9810636at2"/>
<feature type="signal peptide" evidence="3">
    <location>
        <begin position="1"/>
        <end position="22"/>
    </location>
</feature>
<keyword evidence="6" id="KW-1185">Reference proteome</keyword>
<evidence type="ECO:0000313" key="6">
    <source>
        <dbReference type="Proteomes" id="UP000295530"/>
    </source>
</evidence>
<dbReference type="InterPro" id="IPR015304">
    <property type="entry name" value="ZinT_dom"/>
</dbReference>
<dbReference type="RefSeq" id="WP_133461642.1">
    <property type="nucleotide sequence ID" value="NZ_SNVX01000010.1"/>
</dbReference>
<keyword evidence="2" id="KW-0862">Zinc</keyword>
<reference evidence="5 6" key="1">
    <citation type="submission" date="2019-03" db="EMBL/GenBank/DDBJ databases">
        <title>Genomic analyses of the natural microbiome of Caenorhabditis elegans.</title>
        <authorList>
            <person name="Samuel B."/>
        </authorList>
    </citation>
    <scope>NUCLEOTIDE SEQUENCE [LARGE SCALE GENOMIC DNA]</scope>
    <source>
        <strain evidence="5 6">BIGb0156</strain>
    </source>
</reference>
<dbReference type="NCBIfam" id="NF007639">
    <property type="entry name" value="PRK10306.1"/>
    <property type="match status" value="1"/>
</dbReference>
<dbReference type="SUPFAM" id="SSF50814">
    <property type="entry name" value="Lipocalins"/>
    <property type="match status" value="1"/>
</dbReference>
<dbReference type="Gene3D" id="2.40.128.20">
    <property type="match status" value="1"/>
</dbReference>
<feature type="chain" id="PRO_5020278419" evidence="3">
    <location>
        <begin position="23"/>
        <end position="212"/>
    </location>
</feature>
<accession>A0A4R6EE73</accession>
<evidence type="ECO:0000259" key="4">
    <source>
        <dbReference type="Pfam" id="PF09223"/>
    </source>
</evidence>
<proteinExistence type="predicted"/>
<feature type="domain" description="ZinT" evidence="4">
    <location>
        <begin position="33"/>
        <end position="212"/>
    </location>
</feature>
<dbReference type="Proteomes" id="UP000295530">
    <property type="component" value="Unassembled WGS sequence"/>
</dbReference>
<evidence type="ECO:0000256" key="3">
    <source>
        <dbReference type="SAM" id="SignalP"/>
    </source>
</evidence>
<dbReference type="Pfam" id="PF09223">
    <property type="entry name" value="ZinT"/>
    <property type="match status" value="1"/>
</dbReference>
<name>A0A4R6EE73_SCAGO</name>
<dbReference type="InterPro" id="IPR012674">
    <property type="entry name" value="Calycin"/>
</dbReference>
<dbReference type="EMBL" id="SNVX01000010">
    <property type="protein sequence ID" value="TDN56545.1"/>
    <property type="molecule type" value="Genomic_DNA"/>
</dbReference>
<protein>
    <submittedName>
        <fullName evidence="5">Zn/Cd-binding protein ZinT</fullName>
    </submittedName>
</protein>